<keyword evidence="4" id="KW-1185">Reference proteome</keyword>
<dbReference type="NCBIfam" id="NF033546">
    <property type="entry name" value="transpos_IS21"/>
    <property type="match status" value="1"/>
</dbReference>
<dbReference type="PROSITE" id="PS50994">
    <property type="entry name" value="INTEGRASE"/>
    <property type="match status" value="1"/>
</dbReference>
<proteinExistence type="inferred from homology"/>
<dbReference type="EMBL" id="CP000471">
    <property type="protein sequence ID" value="ABK44477.1"/>
    <property type="molecule type" value="Genomic_DNA"/>
</dbReference>
<dbReference type="PANTHER" id="PTHR35004:SF7">
    <property type="entry name" value="INTEGRASE PROTEIN"/>
    <property type="match status" value="1"/>
</dbReference>
<sequence length="373" mass="43522">MLTLETRAKIRRDREVLKKSIKQISRDRHVSRNTVRKILEEEPGQEIGYQRSIQPRPQLGPYVERLEKILEADWPQPRKQRLQAKQIFETLAYEGYQGAYDSVRRYVKAWRTEKGRNPGTVFIPLYFEPGSAYQFDWSYESAVLGGVHQSIKVAHFRLAHSRMIFVVAFLRESLEMLLDAHNRAFKFFGGCPHQGIYDNLSTAVDKILKGKERTFNSRFEAMCDHFLVEPVACTPAAGWEKGQVEKQVRDVRNWFFKPIPQFADLEELNHWLADRCWGWASTHPHPEQKQRTVAAVFQQEREHLIRFSRPFDAYKERECRVSSTSLIQYDGNQYSVEAIAARKAVTIRAYAERIMVIHKGKVVADHLRNLSKG</sequence>
<reference evidence="4" key="1">
    <citation type="journal article" date="2009" name="Appl. Environ. Microbiol.">
        <title>Complete genome sequence of the chemolithoautotrophic marine magnetotactic coccus strain MC-1.</title>
        <authorList>
            <person name="Schubbe S."/>
            <person name="Williams T.J."/>
            <person name="Xie G."/>
            <person name="Kiss H.E."/>
            <person name="Brettin T.S."/>
            <person name="Martinez D."/>
            <person name="Ross C.A."/>
            <person name="Schuler D."/>
            <person name="Cox B.L."/>
            <person name="Nealson K.H."/>
            <person name="Bazylinski D.A."/>
        </authorList>
    </citation>
    <scope>NUCLEOTIDE SEQUENCE [LARGE SCALE GENOMIC DNA]</scope>
    <source>
        <strain evidence="4">ATCC BAA-1437 / JCM 17883 / MC-1</strain>
    </source>
</reference>
<evidence type="ECO:0000313" key="4">
    <source>
        <dbReference type="Proteomes" id="UP000002586"/>
    </source>
</evidence>
<protein>
    <submittedName>
        <fullName evidence="3">Integrase, catalytic region</fullName>
    </submittedName>
</protein>
<dbReference type="InterPro" id="IPR012337">
    <property type="entry name" value="RNaseH-like_sf"/>
</dbReference>
<dbReference type="GO" id="GO:0015074">
    <property type="term" value="P:DNA integration"/>
    <property type="evidence" value="ECO:0007669"/>
    <property type="project" value="InterPro"/>
</dbReference>
<name>A0L934_MAGMM</name>
<dbReference type="eggNOG" id="COG4584">
    <property type="taxonomic scope" value="Bacteria"/>
</dbReference>
<dbReference type="Proteomes" id="UP000002586">
    <property type="component" value="Chromosome"/>
</dbReference>
<accession>A0L934</accession>
<dbReference type="InterPro" id="IPR036397">
    <property type="entry name" value="RNaseH_sf"/>
</dbReference>
<dbReference type="InterPro" id="IPR001584">
    <property type="entry name" value="Integrase_cat-core"/>
</dbReference>
<comment type="similarity">
    <text evidence="1">Belongs to the transposase IS21/IS408/IS1162 family.</text>
</comment>
<dbReference type="GO" id="GO:0003676">
    <property type="term" value="F:nucleic acid binding"/>
    <property type="evidence" value="ECO:0007669"/>
    <property type="project" value="InterPro"/>
</dbReference>
<evidence type="ECO:0000256" key="1">
    <source>
        <dbReference type="ARBA" id="ARBA00009277"/>
    </source>
</evidence>
<reference evidence="3 4" key="2">
    <citation type="journal article" date="2012" name="Int. J. Syst. Evol. Microbiol.">
        <title>Magnetococcus marinus gen. nov., sp. nov., a marine, magnetotactic bacterium that represents a novel lineage (Magnetococcaceae fam. nov.; Magnetococcales ord. nov.) at the base of the Alphaproteobacteria.</title>
        <authorList>
            <person name="Bazylinski D.A."/>
            <person name="Williams T.J."/>
            <person name="Lefevre C.T."/>
            <person name="Berg R.J."/>
            <person name="Zhang C.L."/>
            <person name="Bowser S.S."/>
            <person name="Dean A.J."/>
            <person name="Beveridge T.J."/>
        </authorList>
    </citation>
    <scope>NUCLEOTIDE SEQUENCE [LARGE SCALE GENOMIC DNA]</scope>
    <source>
        <strain evidence="4">ATCC BAA-1437 / JCM 17883 / MC-1</strain>
    </source>
</reference>
<dbReference type="AlphaFoldDB" id="A0L934"/>
<dbReference type="Pfam" id="PF22483">
    <property type="entry name" value="Mu-transpos_C_2"/>
    <property type="match status" value="1"/>
</dbReference>
<dbReference type="STRING" id="156889.Mmc1_1971"/>
<gene>
    <name evidence="3" type="ordered locus">Mmc1_1971</name>
</gene>
<dbReference type="PANTHER" id="PTHR35004">
    <property type="entry name" value="TRANSPOSASE RV3428C-RELATED"/>
    <property type="match status" value="1"/>
</dbReference>
<dbReference type="InterPro" id="IPR054353">
    <property type="entry name" value="IstA-like_C"/>
</dbReference>
<dbReference type="HOGENOM" id="CLU_020626_2_0_5"/>
<dbReference type="KEGG" id="mgm:Mmc1_1971"/>
<dbReference type="Gene3D" id="3.30.420.10">
    <property type="entry name" value="Ribonuclease H-like superfamily/Ribonuclease H"/>
    <property type="match status" value="1"/>
</dbReference>
<dbReference type="SUPFAM" id="SSF53098">
    <property type="entry name" value="Ribonuclease H-like"/>
    <property type="match status" value="1"/>
</dbReference>
<feature type="domain" description="Integrase catalytic" evidence="2">
    <location>
        <begin position="125"/>
        <end position="318"/>
    </location>
</feature>
<evidence type="ECO:0000313" key="3">
    <source>
        <dbReference type="EMBL" id="ABK44477.1"/>
    </source>
</evidence>
<evidence type="ECO:0000259" key="2">
    <source>
        <dbReference type="PROSITE" id="PS50994"/>
    </source>
</evidence>
<organism evidence="3 4">
    <name type="scientific">Magnetococcus marinus (strain ATCC BAA-1437 / JCM 17883 / MC-1)</name>
    <dbReference type="NCBI Taxonomy" id="156889"/>
    <lineage>
        <taxon>Bacteria</taxon>
        <taxon>Pseudomonadati</taxon>
        <taxon>Pseudomonadota</taxon>
        <taxon>Magnetococcia</taxon>
        <taxon>Magnetococcales</taxon>
        <taxon>Magnetococcaceae</taxon>
        <taxon>Magnetococcus</taxon>
    </lineage>
</organism>